<name>A0ABU6PKC9_9BACI</name>
<proteinExistence type="predicted"/>
<sequence length="114" mass="13038">MENQDQLKEKNPLPPVCKSSVNNPLINELRRANVAQEFANHIGSRVFILIAQFPFMIIGTIVEVQGDYAFIKIETTHINEFDNMTARVHIDEIEVFFIEDGKFKIPNIQQIPGV</sequence>
<protein>
    <submittedName>
        <fullName evidence="1">Uncharacterized protein</fullName>
    </submittedName>
</protein>
<organism evidence="1 2">
    <name type="scientific">Bacillus nitratireducens</name>
    <dbReference type="NCBI Taxonomy" id="2026193"/>
    <lineage>
        <taxon>Bacteria</taxon>
        <taxon>Bacillati</taxon>
        <taxon>Bacillota</taxon>
        <taxon>Bacilli</taxon>
        <taxon>Bacillales</taxon>
        <taxon>Bacillaceae</taxon>
        <taxon>Bacillus</taxon>
        <taxon>Bacillus cereus group</taxon>
    </lineage>
</organism>
<reference evidence="1 2" key="1">
    <citation type="submission" date="2023-03" db="EMBL/GenBank/DDBJ databases">
        <title>Bacillus Genome Sequencing.</title>
        <authorList>
            <person name="Dunlap C."/>
        </authorList>
    </citation>
    <scope>NUCLEOTIDE SEQUENCE [LARGE SCALE GENOMIC DNA]</scope>
    <source>
        <strain evidence="1 2">NRS-319</strain>
    </source>
</reference>
<dbReference type="Proteomes" id="UP001336122">
    <property type="component" value="Unassembled WGS sequence"/>
</dbReference>
<keyword evidence="2" id="KW-1185">Reference proteome</keyword>
<evidence type="ECO:0000313" key="2">
    <source>
        <dbReference type="Proteomes" id="UP001336122"/>
    </source>
</evidence>
<gene>
    <name evidence="1" type="ORF">P9485_29050</name>
</gene>
<accession>A0ABU6PKC9</accession>
<dbReference type="EMBL" id="JARTIK010000042">
    <property type="protein sequence ID" value="MED4681757.1"/>
    <property type="molecule type" value="Genomic_DNA"/>
</dbReference>
<comment type="caution">
    <text evidence="1">The sequence shown here is derived from an EMBL/GenBank/DDBJ whole genome shotgun (WGS) entry which is preliminary data.</text>
</comment>
<dbReference type="RefSeq" id="WP_088053672.1">
    <property type="nucleotide sequence ID" value="NZ_JARTIK010000042.1"/>
</dbReference>
<evidence type="ECO:0000313" key="1">
    <source>
        <dbReference type="EMBL" id="MED4681757.1"/>
    </source>
</evidence>